<accession>A0AAU1UJJ4</accession>
<evidence type="ECO:0000313" key="1">
    <source>
        <dbReference type="EMBL" id="WTS17396.1"/>
    </source>
</evidence>
<dbReference type="EMBL" id="CP108195">
    <property type="protein sequence ID" value="WTS17396.1"/>
    <property type="molecule type" value="Genomic_DNA"/>
</dbReference>
<organism evidence="1">
    <name type="scientific">Streptomyces sp. NBC_00119</name>
    <dbReference type="NCBI Taxonomy" id="2975659"/>
    <lineage>
        <taxon>Bacteria</taxon>
        <taxon>Bacillati</taxon>
        <taxon>Actinomycetota</taxon>
        <taxon>Actinomycetes</taxon>
        <taxon>Kitasatosporales</taxon>
        <taxon>Streptomycetaceae</taxon>
        <taxon>Streptomyces</taxon>
    </lineage>
</organism>
<sequence length="70" mass="7497">MLGWREGGAALIRAVVAELHRRSATRLSITPELLTAPTPAQLVLGEHGLHEDVFTAALDCLPFGPDKHDG</sequence>
<protein>
    <submittedName>
        <fullName evidence="1">Uncharacterized protein</fullName>
    </submittedName>
</protein>
<dbReference type="AlphaFoldDB" id="A0AAU1UJJ4"/>
<gene>
    <name evidence="1" type="ORF">OHU69_44010</name>
</gene>
<reference evidence="1" key="1">
    <citation type="submission" date="2022-10" db="EMBL/GenBank/DDBJ databases">
        <title>The complete genomes of actinobacterial strains from the NBC collection.</title>
        <authorList>
            <person name="Joergensen T.S."/>
            <person name="Alvarez Arevalo M."/>
            <person name="Sterndorff E.B."/>
            <person name="Faurdal D."/>
            <person name="Vuksanovic O."/>
            <person name="Mourched A.-S."/>
            <person name="Charusanti P."/>
            <person name="Shaw S."/>
            <person name="Blin K."/>
            <person name="Weber T."/>
        </authorList>
    </citation>
    <scope>NUCLEOTIDE SEQUENCE</scope>
    <source>
        <strain evidence="1">NBC_00119</strain>
    </source>
</reference>
<proteinExistence type="predicted"/>
<name>A0AAU1UJJ4_9ACTN</name>